<dbReference type="EMBL" id="CP060635">
    <property type="protein sequence ID" value="QNM09034.1"/>
    <property type="molecule type" value="Genomic_DNA"/>
</dbReference>
<dbReference type="RefSeq" id="WP_118647928.1">
    <property type="nucleotide sequence ID" value="NZ_CP060635.1"/>
</dbReference>
<evidence type="ECO:0000256" key="1">
    <source>
        <dbReference type="ARBA" id="ARBA00023015"/>
    </source>
</evidence>
<dbReference type="SMART" id="SM00342">
    <property type="entry name" value="HTH_ARAC"/>
    <property type="match status" value="1"/>
</dbReference>
<sequence length="307" mass="35177">MKKRSIKTQLTFFTIAVIAALSVITVSLLGGWIVNLNQYNHVIQQYYSFTALSNEINQAYIDLNSYIQNPNHEIRDKYSQSMDNAKSAITDIKDSSAEPDIYYAMVGIENMILEADRINREIMEQLNLDFFNITIWVETMQEIKARLSLQNQAFSELLLNPVADFIAASSLAALHSCYQKYFDTALNRLRQITSENKNYTVLRAQRYIKAHYPEALTLQSISDALQISPYYICHIFKCSANTGVMEYLNTCRIEAAKKLLQAENMSVKDVAFRVGFSDPNYFCRVFKRTTSLTPSAFKNLENESSVY</sequence>
<evidence type="ECO:0000313" key="7">
    <source>
        <dbReference type="Proteomes" id="UP000515860"/>
    </source>
</evidence>
<dbReference type="GO" id="GO:0003700">
    <property type="term" value="F:DNA-binding transcription factor activity"/>
    <property type="evidence" value="ECO:0007669"/>
    <property type="project" value="InterPro"/>
</dbReference>
<evidence type="ECO:0000256" key="3">
    <source>
        <dbReference type="ARBA" id="ARBA00023163"/>
    </source>
</evidence>
<gene>
    <name evidence="6" type="ORF">H9Q79_01695</name>
</gene>
<keyword evidence="4" id="KW-1133">Transmembrane helix</keyword>
<proteinExistence type="predicted"/>
<dbReference type="PROSITE" id="PS01124">
    <property type="entry name" value="HTH_ARAC_FAMILY_2"/>
    <property type="match status" value="1"/>
</dbReference>
<dbReference type="InterPro" id="IPR018062">
    <property type="entry name" value="HTH_AraC-typ_CS"/>
</dbReference>
<keyword evidence="2" id="KW-0238">DNA-binding</keyword>
<dbReference type="GO" id="GO:0043565">
    <property type="term" value="F:sequence-specific DNA binding"/>
    <property type="evidence" value="ECO:0007669"/>
    <property type="project" value="InterPro"/>
</dbReference>
<accession>A0A7G9GE02</accession>
<feature type="domain" description="HTH araC/xylS-type" evidence="5">
    <location>
        <begin position="202"/>
        <end position="300"/>
    </location>
</feature>
<organism evidence="6 7">
    <name type="scientific">Wansuia hejianensis</name>
    <dbReference type="NCBI Taxonomy" id="2763667"/>
    <lineage>
        <taxon>Bacteria</taxon>
        <taxon>Bacillati</taxon>
        <taxon>Bacillota</taxon>
        <taxon>Clostridia</taxon>
        <taxon>Lachnospirales</taxon>
        <taxon>Lachnospiraceae</taxon>
        <taxon>Wansuia</taxon>
    </lineage>
</organism>
<dbReference type="SUPFAM" id="SSF46689">
    <property type="entry name" value="Homeodomain-like"/>
    <property type="match status" value="2"/>
</dbReference>
<dbReference type="KEGG" id="whj:H9Q79_01695"/>
<keyword evidence="4" id="KW-0812">Transmembrane</keyword>
<dbReference type="InterPro" id="IPR009057">
    <property type="entry name" value="Homeodomain-like_sf"/>
</dbReference>
<protein>
    <submittedName>
        <fullName evidence="6">Helix-turn-helix transcriptional regulator</fullName>
    </submittedName>
</protein>
<dbReference type="PRINTS" id="PR00032">
    <property type="entry name" value="HTHARAC"/>
</dbReference>
<feature type="transmembrane region" description="Helical" evidence="4">
    <location>
        <begin position="12"/>
        <end position="34"/>
    </location>
</feature>
<evidence type="ECO:0000256" key="4">
    <source>
        <dbReference type="SAM" id="Phobius"/>
    </source>
</evidence>
<dbReference type="AlphaFoldDB" id="A0A7G9GE02"/>
<keyword evidence="7" id="KW-1185">Reference proteome</keyword>
<evidence type="ECO:0000313" key="6">
    <source>
        <dbReference type="EMBL" id="QNM09034.1"/>
    </source>
</evidence>
<dbReference type="PROSITE" id="PS00041">
    <property type="entry name" value="HTH_ARAC_FAMILY_1"/>
    <property type="match status" value="1"/>
</dbReference>
<dbReference type="PANTHER" id="PTHR43280:SF2">
    <property type="entry name" value="HTH-TYPE TRANSCRIPTIONAL REGULATOR EXSA"/>
    <property type="match status" value="1"/>
</dbReference>
<keyword evidence="4" id="KW-0472">Membrane</keyword>
<dbReference type="InterPro" id="IPR020449">
    <property type="entry name" value="Tscrpt_reg_AraC-type_HTH"/>
</dbReference>
<name>A0A7G9GE02_9FIRM</name>
<reference evidence="6 7" key="1">
    <citation type="submission" date="2020-08" db="EMBL/GenBank/DDBJ databases">
        <authorList>
            <person name="Liu C."/>
            <person name="Sun Q."/>
        </authorList>
    </citation>
    <scope>NUCLEOTIDE SEQUENCE [LARGE SCALE GENOMIC DNA]</scope>
    <source>
        <strain evidence="6 7">NSJ-29</strain>
    </source>
</reference>
<dbReference type="Gene3D" id="1.10.10.60">
    <property type="entry name" value="Homeodomain-like"/>
    <property type="match status" value="2"/>
</dbReference>
<dbReference type="Pfam" id="PF12833">
    <property type="entry name" value="HTH_18"/>
    <property type="match status" value="1"/>
</dbReference>
<dbReference type="PANTHER" id="PTHR43280">
    <property type="entry name" value="ARAC-FAMILY TRANSCRIPTIONAL REGULATOR"/>
    <property type="match status" value="1"/>
</dbReference>
<keyword evidence="3" id="KW-0804">Transcription</keyword>
<dbReference type="Proteomes" id="UP000515860">
    <property type="component" value="Chromosome"/>
</dbReference>
<evidence type="ECO:0000256" key="2">
    <source>
        <dbReference type="ARBA" id="ARBA00023125"/>
    </source>
</evidence>
<evidence type="ECO:0000259" key="5">
    <source>
        <dbReference type="PROSITE" id="PS01124"/>
    </source>
</evidence>
<keyword evidence="1" id="KW-0805">Transcription regulation</keyword>
<dbReference type="InterPro" id="IPR018060">
    <property type="entry name" value="HTH_AraC"/>
</dbReference>